<feature type="domain" description="BTB" evidence="2">
    <location>
        <begin position="39"/>
        <end position="106"/>
    </location>
</feature>
<reference evidence="3" key="1">
    <citation type="submission" date="2014-09" db="EMBL/GenBank/DDBJ databases">
        <title>Genome sequence of the luminous mushroom Mycena chlorophos for searching fungal bioluminescence genes.</title>
        <authorList>
            <person name="Tanaka Y."/>
            <person name="Kasuga D."/>
            <person name="Oba Y."/>
            <person name="Hase S."/>
            <person name="Sato K."/>
            <person name="Oba Y."/>
            <person name="Sakakibara Y."/>
        </authorList>
    </citation>
    <scope>NUCLEOTIDE SEQUENCE</scope>
</reference>
<gene>
    <name evidence="3" type="ORF">MCHLO_05095</name>
</gene>
<evidence type="ECO:0000313" key="4">
    <source>
        <dbReference type="Proteomes" id="UP000815677"/>
    </source>
</evidence>
<dbReference type="EMBL" id="DF843856">
    <property type="protein sequence ID" value="GAT47640.1"/>
    <property type="molecule type" value="Genomic_DNA"/>
</dbReference>
<keyword evidence="4" id="KW-1185">Reference proteome</keyword>
<dbReference type="Proteomes" id="UP000815677">
    <property type="component" value="Unassembled WGS sequence"/>
</dbReference>
<sequence length="374" mass="41460">MQDARVATSPVRPAKRPRSESISEIPPPATGHPEFYLKADPLCVIRVENTIFKVHRYLLTQASPVFASMFELPQGDLCVEGTSEEAPIVLAGDSAKDFGALMKYLYEPGRNLVLQDRDMPASELQAIFGVARLAHKYEMITWQAWAGRTLRSLISLHGANFSSEDLVECFELSYKLPDKQLAPRVSSLWVRRIVKGELPIVPALDAGEAHNRRSFLSNLYEHELRRLPASPTPTTPLSFPGFKPIHIQRIFVGNWSLNASWTAFVAQPINIRAATCVQQHIHDRICVPLASRAWKDAVSSSVAQYPNITGLSSRLAVLQRVFSEGTGSTQAQYAMACRYTMSQDPQDPFVKAMNELSNLVNHFYAADPKGAGAA</sequence>
<organism evidence="3 4">
    <name type="scientific">Mycena chlorophos</name>
    <name type="common">Agaric fungus</name>
    <name type="synonym">Agaricus chlorophos</name>
    <dbReference type="NCBI Taxonomy" id="658473"/>
    <lineage>
        <taxon>Eukaryota</taxon>
        <taxon>Fungi</taxon>
        <taxon>Dikarya</taxon>
        <taxon>Basidiomycota</taxon>
        <taxon>Agaricomycotina</taxon>
        <taxon>Agaricomycetes</taxon>
        <taxon>Agaricomycetidae</taxon>
        <taxon>Agaricales</taxon>
        <taxon>Marasmiineae</taxon>
        <taxon>Mycenaceae</taxon>
        <taxon>Mycena</taxon>
    </lineage>
</organism>
<evidence type="ECO:0000256" key="1">
    <source>
        <dbReference type="SAM" id="MobiDB-lite"/>
    </source>
</evidence>
<feature type="region of interest" description="Disordered" evidence="1">
    <location>
        <begin position="1"/>
        <end position="27"/>
    </location>
</feature>
<accession>A0ABQ0L9K1</accession>
<dbReference type="CDD" id="cd18186">
    <property type="entry name" value="BTB_POZ_ZBTB_KLHL-like"/>
    <property type="match status" value="1"/>
</dbReference>
<dbReference type="SMART" id="SM00225">
    <property type="entry name" value="BTB"/>
    <property type="match status" value="1"/>
</dbReference>
<dbReference type="InterPro" id="IPR000210">
    <property type="entry name" value="BTB/POZ_dom"/>
</dbReference>
<dbReference type="InterPro" id="IPR011333">
    <property type="entry name" value="SKP1/BTB/POZ_sf"/>
</dbReference>
<name>A0ABQ0L9K1_MYCCL</name>
<dbReference type="Pfam" id="PF00651">
    <property type="entry name" value="BTB"/>
    <property type="match status" value="1"/>
</dbReference>
<dbReference type="SUPFAM" id="SSF54695">
    <property type="entry name" value="POZ domain"/>
    <property type="match status" value="1"/>
</dbReference>
<dbReference type="Gene3D" id="3.30.710.10">
    <property type="entry name" value="Potassium Channel Kv1.1, Chain A"/>
    <property type="match status" value="1"/>
</dbReference>
<protein>
    <recommendedName>
        <fullName evidence="2">BTB domain-containing protein</fullName>
    </recommendedName>
</protein>
<evidence type="ECO:0000259" key="2">
    <source>
        <dbReference type="PROSITE" id="PS50097"/>
    </source>
</evidence>
<proteinExistence type="predicted"/>
<dbReference type="PROSITE" id="PS50097">
    <property type="entry name" value="BTB"/>
    <property type="match status" value="1"/>
</dbReference>
<evidence type="ECO:0000313" key="3">
    <source>
        <dbReference type="EMBL" id="GAT47640.1"/>
    </source>
</evidence>